<dbReference type="AlphaFoldDB" id="A0ABD1JNC1"/>
<proteinExistence type="predicted"/>
<gene>
    <name evidence="2" type="ORF">ACEWY4_017059</name>
</gene>
<feature type="domain" description="Alkylated DNA repair protein AlkB homologue 8 N-terminal" evidence="1">
    <location>
        <begin position="40"/>
        <end position="75"/>
    </location>
</feature>
<accession>A0ABD1JNC1</accession>
<keyword evidence="3" id="KW-1185">Reference proteome</keyword>
<dbReference type="EMBL" id="JBHFQA010000014">
    <property type="protein sequence ID" value="KAL2088231.1"/>
    <property type="molecule type" value="Genomic_DNA"/>
</dbReference>
<organism evidence="2 3">
    <name type="scientific">Coilia grayii</name>
    <name type="common">Gray's grenadier anchovy</name>
    <dbReference type="NCBI Taxonomy" id="363190"/>
    <lineage>
        <taxon>Eukaryota</taxon>
        <taxon>Metazoa</taxon>
        <taxon>Chordata</taxon>
        <taxon>Craniata</taxon>
        <taxon>Vertebrata</taxon>
        <taxon>Euteleostomi</taxon>
        <taxon>Actinopterygii</taxon>
        <taxon>Neopterygii</taxon>
        <taxon>Teleostei</taxon>
        <taxon>Clupei</taxon>
        <taxon>Clupeiformes</taxon>
        <taxon>Clupeoidei</taxon>
        <taxon>Engraulidae</taxon>
        <taxon>Coilinae</taxon>
        <taxon>Coilia</taxon>
    </lineage>
</organism>
<dbReference type="InterPro" id="IPR015095">
    <property type="entry name" value="AlkB_hom8_N"/>
</dbReference>
<protein>
    <recommendedName>
        <fullName evidence="1">Alkylated DNA repair protein AlkB homologue 8 N-terminal domain-containing protein</fullName>
    </recommendedName>
</protein>
<sequence>MPSGLFAFLTPCHRSPGREQDRPSLSQRNLLALQCRLVAHLVKSAQQRLHFLRMPRKEQLNRGLLVTSYRSTTESLLVISYRSTTESLLVTFYRSTTESLLVTFYRYTTQSLLVTFYHSTTESLLTSAVSVWQSSCTEVDRKSAEGDQRSTNNHRLPTAFDNLHLQPQFQ</sequence>
<reference evidence="2 3" key="1">
    <citation type="submission" date="2024-09" db="EMBL/GenBank/DDBJ databases">
        <title>A chromosome-level genome assembly of Gray's grenadier anchovy, Coilia grayii.</title>
        <authorList>
            <person name="Fu Z."/>
        </authorList>
    </citation>
    <scope>NUCLEOTIDE SEQUENCE [LARGE SCALE GENOMIC DNA]</scope>
    <source>
        <strain evidence="2">G4</strain>
        <tissue evidence="2">Muscle</tissue>
    </source>
</reference>
<evidence type="ECO:0000259" key="1">
    <source>
        <dbReference type="Pfam" id="PF09004"/>
    </source>
</evidence>
<dbReference type="Proteomes" id="UP001591681">
    <property type="component" value="Unassembled WGS sequence"/>
</dbReference>
<name>A0ABD1JNC1_9TELE</name>
<dbReference type="Pfam" id="PF09004">
    <property type="entry name" value="ALKBH8_N"/>
    <property type="match status" value="1"/>
</dbReference>
<evidence type="ECO:0000313" key="2">
    <source>
        <dbReference type="EMBL" id="KAL2088231.1"/>
    </source>
</evidence>
<comment type="caution">
    <text evidence="2">The sequence shown here is derived from an EMBL/GenBank/DDBJ whole genome shotgun (WGS) entry which is preliminary data.</text>
</comment>
<evidence type="ECO:0000313" key="3">
    <source>
        <dbReference type="Proteomes" id="UP001591681"/>
    </source>
</evidence>